<dbReference type="GO" id="GO:0080120">
    <property type="term" value="P:CAAX-box protein maturation"/>
    <property type="evidence" value="ECO:0007669"/>
    <property type="project" value="UniProtKB-ARBA"/>
</dbReference>
<name>A0A5P6VPE7_PSEXY</name>
<keyword evidence="1" id="KW-1133">Transmembrane helix</keyword>
<dbReference type="AlphaFoldDB" id="A0A5P6VPE7"/>
<feature type="transmembrane region" description="Helical" evidence="1">
    <location>
        <begin position="210"/>
        <end position="226"/>
    </location>
</feature>
<feature type="transmembrane region" description="Helical" evidence="1">
    <location>
        <begin position="107"/>
        <end position="134"/>
    </location>
</feature>
<accession>A0A5P6VPE7</accession>
<gene>
    <name evidence="3" type="ORF">FXF36_06655</name>
</gene>
<keyword evidence="3" id="KW-0482">Metalloprotease</keyword>
<dbReference type="OrthoDB" id="9782250at2"/>
<protein>
    <submittedName>
        <fullName evidence="3">CPBP family intramembrane metalloprotease</fullName>
    </submittedName>
</protein>
<dbReference type="PANTHER" id="PTHR36435:SF1">
    <property type="entry name" value="CAAX AMINO TERMINAL PROTEASE FAMILY PROTEIN"/>
    <property type="match status" value="1"/>
</dbReference>
<dbReference type="Pfam" id="PF02517">
    <property type="entry name" value="Rce1-like"/>
    <property type="match status" value="1"/>
</dbReference>
<dbReference type="KEGG" id="pxv:FXF36_06655"/>
<evidence type="ECO:0000313" key="4">
    <source>
        <dbReference type="Proteomes" id="UP000327030"/>
    </source>
</evidence>
<feature type="domain" description="CAAX prenyl protease 2/Lysostaphin resistance protein A-like" evidence="2">
    <location>
        <begin position="154"/>
        <end position="242"/>
    </location>
</feature>
<dbReference type="RefSeq" id="WP_151623040.1">
    <property type="nucleotide sequence ID" value="NZ_CP043028.1"/>
</dbReference>
<feature type="transmembrane region" description="Helical" evidence="1">
    <location>
        <begin position="67"/>
        <end position="86"/>
    </location>
</feature>
<keyword evidence="3" id="KW-0645">Protease</keyword>
<keyword evidence="3" id="KW-0378">Hydrolase</keyword>
<dbReference type="InterPro" id="IPR052710">
    <property type="entry name" value="CAAX_protease"/>
</dbReference>
<reference evidence="4" key="1">
    <citation type="submission" date="2019-08" db="EMBL/GenBank/DDBJ databases">
        <title>Complete Genome Sequence of the Polysaccharide-Degrading Rumen Bacterium Pseudobutyrivibrio xylanivorans MA3014.</title>
        <authorList>
            <person name="Palevich N."/>
            <person name="Maclean P.H."/>
            <person name="Kelly W.J."/>
            <person name="Leahy S.C."/>
            <person name="Rakonjac J."/>
            <person name="Attwood G.T."/>
        </authorList>
    </citation>
    <scope>NUCLEOTIDE SEQUENCE [LARGE SCALE GENOMIC DNA]</scope>
    <source>
        <strain evidence="4">MA3014</strain>
    </source>
</reference>
<proteinExistence type="predicted"/>
<feature type="transmembrane region" description="Helical" evidence="1">
    <location>
        <begin position="233"/>
        <end position="251"/>
    </location>
</feature>
<sequence length="294" mass="32423">MNQNREDKSKFIVWIFLPTIFAILVQSAIAVMALQFYIVDKMANYTSGSYTDFMKEVFEGYAGSDSVAMISILYAVVTIVVGFLVFRNKFREGQLSTLAGKSKNLGFTIAGMVIFTLAMQYVTIYLVNSLSAAFPSWLLEYQELMDSAGIDSEMSLLMILYAIILGPVCEELLFRGITFFAAKKVMPVYFAILVQAIMFGAFHMNKLQGVYAFVLGLGLGYIMYLYDNLLMTIAVHVAYNFVGTICSEILPAGGNSILTFFLCSLASLAAAYASILLLRNGAASVKDGEFFSDI</sequence>
<dbReference type="GO" id="GO:0008237">
    <property type="term" value="F:metallopeptidase activity"/>
    <property type="evidence" value="ECO:0007669"/>
    <property type="project" value="UniProtKB-KW"/>
</dbReference>
<evidence type="ECO:0000259" key="2">
    <source>
        <dbReference type="Pfam" id="PF02517"/>
    </source>
</evidence>
<keyword evidence="1" id="KW-0472">Membrane</keyword>
<dbReference type="EMBL" id="CP043028">
    <property type="protein sequence ID" value="QFJ54553.1"/>
    <property type="molecule type" value="Genomic_DNA"/>
</dbReference>
<keyword evidence="1" id="KW-0812">Transmembrane</keyword>
<evidence type="ECO:0000256" key="1">
    <source>
        <dbReference type="SAM" id="Phobius"/>
    </source>
</evidence>
<dbReference type="Proteomes" id="UP000327030">
    <property type="component" value="Chromosome 1"/>
</dbReference>
<feature type="transmembrane region" description="Helical" evidence="1">
    <location>
        <begin position="257"/>
        <end position="278"/>
    </location>
</feature>
<feature type="transmembrane region" description="Helical" evidence="1">
    <location>
        <begin position="186"/>
        <end position="204"/>
    </location>
</feature>
<feature type="transmembrane region" description="Helical" evidence="1">
    <location>
        <begin position="12"/>
        <end position="38"/>
    </location>
</feature>
<dbReference type="PANTHER" id="PTHR36435">
    <property type="entry name" value="SLR1288 PROTEIN"/>
    <property type="match status" value="1"/>
</dbReference>
<dbReference type="GO" id="GO:0004175">
    <property type="term" value="F:endopeptidase activity"/>
    <property type="evidence" value="ECO:0007669"/>
    <property type="project" value="UniProtKB-ARBA"/>
</dbReference>
<organism evidence="3 4">
    <name type="scientific">Pseudobutyrivibrio xylanivorans</name>
    <dbReference type="NCBI Taxonomy" id="185007"/>
    <lineage>
        <taxon>Bacteria</taxon>
        <taxon>Bacillati</taxon>
        <taxon>Bacillota</taxon>
        <taxon>Clostridia</taxon>
        <taxon>Lachnospirales</taxon>
        <taxon>Lachnospiraceae</taxon>
        <taxon>Pseudobutyrivibrio</taxon>
    </lineage>
</organism>
<dbReference type="InterPro" id="IPR003675">
    <property type="entry name" value="Rce1/LyrA-like_dom"/>
</dbReference>
<feature type="transmembrane region" description="Helical" evidence="1">
    <location>
        <begin position="154"/>
        <end position="174"/>
    </location>
</feature>
<evidence type="ECO:0000313" key="3">
    <source>
        <dbReference type="EMBL" id="QFJ54553.1"/>
    </source>
</evidence>